<evidence type="ECO:0000256" key="1">
    <source>
        <dbReference type="SAM" id="MobiDB-lite"/>
    </source>
</evidence>
<protein>
    <submittedName>
        <fullName evidence="2">Uncharacterized protein</fullName>
    </submittedName>
</protein>
<proteinExistence type="predicted"/>
<evidence type="ECO:0000313" key="2">
    <source>
        <dbReference type="EMBL" id="MPC68287.1"/>
    </source>
</evidence>
<accession>A0A5B7HG83</accession>
<comment type="caution">
    <text evidence="2">The sequence shown here is derived from an EMBL/GenBank/DDBJ whole genome shotgun (WGS) entry which is preliminary data.</text>
</comment>
<dbReference type="EMBL" id="VSRR010027613">
    <property type="protein sequence ID" value="MPC68287.1"/>
    <property type="molecule type" value="Genomic_DNA"/>
</dbReference>
<keyword evidence="3" id="KW-1185">Reference proteome</keyword>
<name>A0A5B7HG83_PORTR</name>
<reference evidence="2 3" key="1">
    <citation type="submission" date="2019-05" db="EMBL/GenBank/DDBJ databases">
        <title>Another draft genome of Portunus trituberculatus and its Hox gene families provides insights of decapod evolution.</title>
        <authorList>
            <person name="Jeong J.-H."/>
            <person name="Song I."/>
            <person name="Kim S."/>
            <person name="Choi T."/>
            <person name="Kim D."/>
            <person name="Ryu S."/>
            <person name="Kim W."/>
        </authorList>
    </citation>
    <scope>NUCLEOTIDE SEQUENCE [LARGE SCALE GENOMIC DNA]</scope>
    <source>
        <tissue evidence="2">Muscle</tissue>
    </source>
</reference>
<feature type="region of interest" description="Disordered" evidence="1">
    <location>
        <begin position="1"/>
        <end position="50"/>
    </location>
</feature>
<evidence type="ECO:0000313" key="3">
    <source>
        <dbReference type="Proteomes" id="UP000324222"/>
    </source>
</evidence>
<gene>
    <name evidence="2" type="ORF">E2C01_062485</name>
</gene>
<dbReference type="AlphaFoldDB" id="A0A5B7HG83"/>
<sequence>MTAEGSYAVSETQHMPKQQMTDIGTQATENQETMTQTSKPSLNRHSSCGDIKLVSGRLPPAIPIPPIHQDGRVGLAVNGQHPCR</sequence>
<organism evidence="2 3">
    <name type="scientific">Portunus trituberculatus</name>
    <name type="common">Swimming crab</name>
    <name type="synonym">Neptunus trituberculatus</name>
    <dbReference type="NCBI Taxonomy" id="210409"/>
    <lineage>
        <taxon>Eukaryota</taxon>
        <taxon>Metazoa</taxon>
        <taxon>Ecdysozoa</taxon>
        <taxon>Arthropoda</taxon>
        <taxon>Crustacea</taxon>
        <taxon>Multicrustacea</taxon>
        <taxon>Malacostraca</taxon>
        <taxon>Eumalacostraca</taxon>
        <taxon>Eucarida</taxon>
        <taxon>Decapoda</taxon>
        <taxon>Pleocyemata</taxon>
        <taxon>Brachyura</taxon>
        <taxon>Eubrachyura</taxon>
        <taxon>Portunoidea</taxon>
        <taxon>Portunidae</taxon>
        <taxon>Portuninae</taxon>
        <taxon>Portunus</taxon>
    </lineage>
</organism>
<dbReference type="Proteomes" id="UP000324222">
    <property type="component" value="Unassembled WGS sequence"/>
</dbReference>
<feature type="compositionally biased region" description="Polar residues" evidence="1">
    <location>
        <begin position="9"/>
        <end position="46"/>
    </location>
</feature>